<feature type="domain" description="Glycosyltransferase 2-like" evidence="4">
    <location>
        <begin position="7"/>
        <end position="134"/>
    </location>
</feature>
<dbReference type="OrthoDB" id="9815829at2"/>
<evidence type="ECO:0000256" key="1">
    <source>
        <dbReference type="ARBA" id="ARBA00006739"/>
    </source>
</evidence>
<accession>A0A4R5DXM4</accession>
<dbReference type="PANTHER" id="PTHR43685:SF5">
    <property type="entry name" value="GLYCOSYLTRANSFERASE EPSE-RELATED"/>
    <property type="match status" value="1"/>
</dbReference>
<reference evidence="5 6" key="1">
    <citation type="submission" date="2019-03" db="EMBL/GenBank/DDBJ databases">
        <title>Dyadobacter AR-3-6 sp. nov., isolated from arctic soil.</title>
        <authorList>
            <person name="Chaudhary D.K."/>
        </authorList>
    </citation>
    <scope>NUCLEOTIDE SEQUENCE [LARGE SCALE GENOMIC DNA]</scope>
    <source>
        <strain evidence="5 6">AR-3-6</strain>
    </source>
</reference>
<dbReference type="EMBL" id="SMFL01000001">
    <property type="protein sequence ID" value="TDE18687.1"/>
    <property type="molecule type" value="Genomic_DNA"/>
</dbReference>
<evidence type="ECO:0000313" key="5">
    <source>
        <dbReference type="EMBL" id="TDE18687.1"/>
    </source>
</evidence>
<dbReference type="InterPro" id="IPR029044">
    <property type="entry name" value="Nucleotide-diphossugar_trans"/>
</dbReference>
<keyword evidence="3 5" id="KW-0808">Transferase</keyword>
<dbReference type="Gene3D" id="3.90.550.10">
    <property type="entry name" value="Spore Coat Polysaccharide Biosynthesis Protein SpsA, Chain A"/>
    <property type="match status" value="1"/>
</dbReference>
<dbReference type="InterPro" id="IPR001173">
    <property type="entry name" value="Glyco_trans_2-like"/>
</dbReference>
<evidence type="ECO:0000256" key="3">
    <source>
        <dbReference type="ARBA" id="ARBA00022679"/>
    </source>
</evidence>
<organism evidence="5 6">
    <name type="scientific">Dyadobacter psychrotolerans</name>
    <dbReference type="NCBI Taxonomy" id="2541721"/>
    <lineage>
        <taxon>Bacteria</taxon>
        <taxon>Pseudomonadati</taxon>
        <taxon>Bacteroidota</taxon>
        <taxon>Cytophagia</taxon>
        <taxon>Cytophagales</taxon>
        <taxon>Spirosomataceae</taxon>
        <taxon>Dyadobacter</taxon>
    </lineage>
</organism>
<dbReference type="GO" id="GO:0016757">
    <property type="term" value="F:glycosyltransferase activity"/>
    <property type="evidence" value="ECO:0007669"/>
    <property type="project" value="UniProtKB-KW"/>
</dbReference>
<evidence type="ECO:0000256" key="2">
    <source>
        <dbReference type="ARBA" id="ARBA00022676"/>
    </source>
</evidence>
<dbReference type="Proteomes" id="UP000294850">
    <property type="component" value="Unassembled WGS sequence"/>
</dbReference>
<dbReference type="AlphaFoldDB" id="A0A4R5DXM4"/>
<sequence length="306" mass="34714">MHANLVSVVMPCYNCEKYVTSAIKSILDQSYANLELIVIDDGSTDGTLGKIKDFRDSRICLIGLKQNRGNYAARNIGMKAASGEYICVMDADDVARPERLQRQLEFLKNNQDVGCVGSQATVIDEAGNGSGRIFKPVVGAEELAVLFLIDNFTLHPSLMLRHSLLKRFQLFYDESYLYASDFDFVSRCAQYFPVVNTAESLMYYRKHASQISSDKKLSQKACADKIRLSQLNKFDINLTLEEQAVYLKLFDNTSEFISTEIENVYSIVNLIVNANSKQKNYNQAFMLRHYRNLLVTAKDREARNLV</sequence>
<proteinExistence type="inferred from homology"/>
<keyword evidence="6" id="KW-1185">Reference proteome</keyword>
<comment type="similarity">
    <text evidence="1">Belongs to the glycosyltransferase 2 family.</text>
</comment>
<name>A0A4R5DXM4_9BACT</name>
<dbReference type="Pfam" id="PF00535">
    <property type="entry name" value="Glycos_transf_2"/>
    <property type="match status" value="1"/>
</dbReference>
<protein>
    <submittedName>
        <fullName evidence="5">Glycosyltransferase</fullName>
    </submittedName>
</protein>
<evidence type="ECO:0000313" key="6">
    <source>
        <dbReference type="Proteomes" id="UP000294850"/>
    </source>
</evidence>
<dbReference type="RefSeq" id="WP_131956768.1">
    <property type="nucleotide sequence ID" value="NZ_SMFL01000001.1"/>
</dbReference>
<keyword evidence="2" id="KW-0328">Glycosyltransferase</keyword>
<dbReference type="PANTHER" id="PTHR43685">
    <property type="entry name" value="GLYCOSYLTRANSFERASE"/>
    <property type="match status" value="1"/>
</dbReference>
<dbReference type="InterPro" id="IPR050834">
    <property type="entry name" value="Glycosyltransf_2"/>
</dbReference>
<dbReference type="SUPFAM" id="SSF53448">
    <property type="entry name" value="Nucleotide-diphospho-sugar transferases"/>
    <property type="match status" value="1"/>
</dbReference>
<gene>
    <name evidence="5" type="ORF">E0F88_03900</name>
</gene>
<evidence type="ECO:0000259" key="4">
    <source>
        <dbReference type="Pfam" id="PF00535"/>
    </source>
</evidence>
<comment type="caution">
    <text evidence="5">The sequence shown here is derived from an EMBL/GenBank/DDBJ whole genome shotgun (WGS) entry which is preliminary data.</text>
</comment>